<accession>A0A6A6XZN3</accession>
<evidence type="ECO:0000313" key="3">
    <source>
        <dbReference type="Proteomes" id="UP000799757"/>
    </source>
</evidence>
<keyword evidence="3" id="KW-1185">Reference proteome</keyword>
<dbReference type="InterPro" id="IPR040841">
    <property type="entry name" value="Luciferase_dom"/>
</dbReference>
<dbReference type="PANTHER" id="PTHR38695">
    <property type="entry name" value="AMINO ACID PERMEASE_ SLC12A DOMAIN-CONTAINING PROTEIN"/>
    <property type="match status" value="1"/>
</dbReference>
<sequence length="242" mass="26758">MATTFIIGTLSLAGLVFWADFKSWQRFGNQASNALIGTGGTPPTLRGYLKIRRWGLYLLYNRQNLLSTTSIPTTGPTYLTPDLISPRPGLRPKLTRWTLPQRQHVEFITPQASAALSTLIQSFASTPPYSSYISTAPSKTEGGTGPAIYVNPDVDTINPAAHRIFYEIAHVHPNDNSLHVYVSPRDAKTVIEKGWGQRFPVSWLAPVSWIMVYAPRDEEEVGIVREIVRAGVCFAAGKELSE</sequence>
<evidence type="ECO:0000259" key="1">
    <source>
        <dbReference type="Pfam" id="PF17648"/>
    </source>
</evidence>
<dbReference type="Pfam" id="PF17648">
    <property type="entry name" value="Luciferase"/>
    <property type="match status" value="1"/>
</dbReference>
<dbReference type="OrthoDB" id="5358398at2759"/>
<reference evidence="2" key="1">
    <citation type="journal article" date="2020" name="Stud. Mycol.">
        <title>101 Dothideomycetes genomes: a test case for predicting lifestyles and emergence of pathogens.</title>
        <authorList>
            <person name="Haridas S."/>
            <person name="Albert R."/>
            <person name="Binder M."/>
            <person name="Bloem J."/>
            <person name="Labutti K."/>
            <person name="Salamov A."/>
            <person name="Andreopoulos B."/>
            <person name="Baker S."/>
            <person name="Barry K."/>
            <person name="Bills G."/>
            <person name="Bluhm B."/>
            <person name="Cannon C."/>
            <person name="Castanera R."/>
            <person name="Culley D."/>
            <person name="Daum C."/>
            <person name="Ezra D."/>
            <person name="Gonzalez J."/>
            <person name="Henrissat B."/>
            <person name="Kuo A."/>
            <person name="Liang C."/>
            <person name="Lipzen A."/>
            <person name="Lutzoni F."/>
            <person name="Magnuson J."/>
            <person name="Mondo S."/>
            <person name="Nolan M."/>
            <person name="Ohm R."/>
            <person name="Pangilinan J."/>
            <person name="Park H.-J."/>
            <person name="Ramirez L."/>
            <person name="Alfaro M."/>
            <person name="Sun H."/>
            <person name="Tritt A."/>
            <person name="Yoshinaga Y."/>
            <person name="Zwiers L.-H."/>
            <person name="Turgeon B."/>
            <person name="Goodwin S."/>
            <person name="Spatafora J."/>
            <person name="Crous P."/>
            <person name="Grigoriev I."/>
        </authorList>
    </citation>
    <scope>NUCLEOTIDE SEQUENCE</scope>
    <source>
        <strain evidence="2">CBS 109.77</strain>
    </source>
</reference>
<gene>
    <name evidence="2" type="ORF">K505DRAFT_291520</name>
</gene>
<organism evidence="2 3">
    <name type="scientific">Melanomma pulvis-pyrius CBS 109.77</name>
    <dbReference type="NCBI Taxonomy" id="1314802"/>
    <lineage>
        <taxon>Eukaryota</taxon>
        <taxon>Fungi</taxon>
        <taxon>Dikarya</taxon>
        <taxon>Ascomycota</taxon>
        <taxon>Pezizomycotina</taxon>
        <taxon>Dothideomycetes</taxon>
        <taxon>Pleosporomycetidae</taxon>
        <taxon>Pleosporales</taxon>
        <taxon>Melanommataceae</taxon>
        <taxon>Melanomma</taxon>
    </lineage>
</organism>
<name>A0A6A6XZN3_9PLEO</name>
<dbReference type="EMBL" id="MU001739">
    <property type="protein sequence ID" value="KAF2801047.1"/>
    <property type="molecule type" value="Genomic_DNA"/>
</dbReference>
<evidence type="ECO:0000313" key="2">
    <source>
        <dbReference type="EMBL" id="KAF2801047.1"/>
    </source>
</evidence>
<protein>
    <recommendedName>
        <fullName evidence="1">Luciferase domain-containing protein</fullName>
    </recommendedName>
</protein>
<dbReference type="PANTHER" id="PTHR38695:SF1">
    <property type="entry name" value="AMINO ACID PERMEASE_ SLC12A DOMAIN-CONTAINING PROTEIN"/>
    <property type="match status" value="1"/>
</dbReference>
<dbReference type="AlphaFoldDB" id="A0A6A6XZN3"/>
<dbReference type="Proteomes" id="UP000799757">
    <property type="component" value="Unassembled WGS sequence"/>
</dbReference>
<feature type="domain" description="Luciferase" evidence="1">
    <location>
        <begin position="167"/>
        <end position="230"/>
    </location>
</feature>
<dbReference type="InterPro" id="IPR048273">
    <property type="entry name" value="Luciferase"/>
</dbReference>
<proteinExistence type="predicted"/>